<evidence type="ECO:0000256" key="4">
    <source>
        <dbReference type="ARBA" id="ARBA00022603"/>
    </source>
</evidence>
<dbReference type="KEGG" id="melm:C7H73_08750"/>
<dbReference type="InterPro" id="IPR001497">
    <property type="entry name" value="MethylDNA_cys_MeTrfase_AS"/>
</dbReference>
<evidence type="ECO:0000256" key="2">
    <source>
        <dbReference type="ARBA" id="ARBA00008711"/>
    </source>
</evidence>
<dbReference type="EC" id="2.1.1.63" evidence="9"/>
<evidence type="ECO:0000256" key="5">
    <source>
        <dbReference type="ARBA" id="ARBA00022679"/>
    </source>
</evidence>
<dbReference type="FunFam" id="1.10.10.10:FF:000214">
    <property type="entry name" value="Methylated-DNA--protein-cysteine methyltransferase"/>
    <property type="match status" value="1"/>
</dbReference>
<name>A0A2P1NKZ1_9BURK</name>
<dbReference type="AlphaFoldDB" id="A0A2P1NKZ1"/>
<comment type="catalytic activity">
    <reaction evidence="8 9">
        <text>a 6-O-methyl-2'-deoxyguanosine in DNA + L-cysteinyl-[protein] = S-methyl-L-cysteinyl-[protein] + a 2'-deoxyguanosine in DNA</text>
        <dbReference type="Rhea" id="RHEA:24000"/>
        <dbReference type="Rhea" id="RHEA-COMP:10131"/>
        <dbReference type="Rhea" id="RHEA-COMP:10132"/>
        <dbReference type="Rhea" id="RHEA-COMP:11367"/>
        <dbReference type="Rhea" id="RHEA-COMP:11368"/>
        <dbReference type="ChEBI" id="CHEBI:29950"/>
        <dbReference type="ChEBI" id="CHEBI:82612"/>
        <dbReference type="ChEBI" id="CHEBI:85445"/>
        <dbReference type="ChEBI" id="CHEBI:85448"/>
        <dbReference type="EC" id="2.1.1.63"/>
    </reaction>
</comment>
<evidence type="ECO:0000256" key="8">
    <source>
        <dbReference type="ARBA" id="ARBA00049348"/>
    </source>
</evidence>
<dbReference type="EMBL" id="CP027792">
    <property type="protein sequence ID" value="AVP57739.1"/>
    <property type="molecule type" value="Genomic_DNA"/>
</dbReference>
<comment type="similarity">
    <text evidence="2 9">Belongs to the MGMT family.</text>
</comment>
<dbReference type="GO" id="GO:0032259">
    <property type="term" value="P:methylation"/>
    <property type="evidence" value="ECO:0007669"/>
    <property type="project" value="UniProtKB-KW"/>
</dbReference>
<evidence type="ECO:0000259" key="11">
    <source>
        <dbReference type="Pfam" id="PF02870"/>
    </source>
</evidence>
<dbReference type="HAMAP" id="MF_00772">
    <property type="entry name" value="OGT"/>
    <property type="match status" value="1"/>
</dbReference>
<proteinExistence type="inferred from homology"/>
<dbReference type="Proteomes" id="UP000241829">
    <property type="component" value="Chromosome"/>
</dbReference>
<evidence type="ECO:0000256" key="7">
    <source>
        <dbReference type="ARBA" id="ARBA00023204"/>
    </source>
</evidence>
<keyword evidence="4 9" id="KW-0489">Methyltransferase</keyword>
<dbReference type="PANTHER" id="PTHR10815">
    <property type="entry name" value="METHYLATED-DNA--PROTEIN-CYSTEINE METHYLTRANSFERASE"/>
    <property type="match status" value="1"/>
</dbReference>
<evidence type="ECO:0000256" key="1">
    <source>
        <dbReference type="ARBA" id="ARBA00001286"/>
    </source>
</evidence>
<dbReference type="Pfam" id="PF02870">
    <property type="entry name" value="Methyltransf_1N"/>
    <property type="match status" value="1"/>
</dbReference>
<dbReference type="Gene3D" id="1.10.10.10">
    <property type="entry name" value="Winged helix-like DNA-binding domain superfamily/Winged helix DNA-binding domain"/>
    <property type="match status" value="1"/>
</dbReference>
<keyword evidence="5 9" id="KW-0808">Transferase</keyword>
<dbReference type="GO" id="GO:0005737">
    <property type="term" value="C:cytoplasm"/>
    <property type="evidence" value="ECO:0007669"/>
    <property type="project" value="UniProtKB-SubCell"/>
</dbReference>
<gene>
    <name evidence="12" type="ORF">C7H73_08750</name>
</gene>
<keyword evidence="6 9" id="KW-0227">DNA damage</keyword>
<evidence type="ECO:0000256" key="9">
    <source>
        <dbReference type="HAMAP-Rule" id="MF_00772"/>
    </source>
</evidence>
<dbReference type="GO" id="GO:0006307">
    <property type="term" value="P:DNA alkylation repair"/>
    <property type="evidence" value="ECO:0007669"/>
    <property type="project" value="UniProtKB-UniRule"/>
</dbReference>
<keyword evidence="7 9" id="KW-0234">DNA repair</keyword>
<organism evidence="12 13">
    <name type="scientific">Pulveribacter suum</name>
    <dbReference type="NCBI Taxonomy" id="2116657"/>
    <lineage>
        <taxon>Bacteria</taxon>
        <taxon>Pseudomonadati</taxon>
        <taxon>Pseudomonadota</taxon>
        <taxon>Betaproteobacteria</taxon>
        <taxon>Burkholderiales</taxon>
        <taxon>Comamonadaceae</taxon>
        <taxon>Pulveribacter</taxon>
    </lineage>
</organism>
<feature type="domain" description="Methylated-DNA-[protein]-cysteine S-methyltransferase DNA binding" evidence="10">
    <location>
        <begin position="87"/>
        <end position="166"/>
    </location>
</feature>
<feature type="active site" description="Nucleophile; methyl group acceptor" evidence="9">
    <location>
        <position position="138"/>
    </location>
</feature>
<evidence type="ECO:0000313" key="12">
    <source>
        <dbReference type="EMBL" id="AVP57739.1"/>
    </source>
</evidence>
<evidence type="ECO:0000259" key="10">
    <source>
        <dbReference type="Pfam" id="PF01035"/>
    </source>
</evidence>
<evidence type="ECO:0000256" key="3">
    <source>
        <dbReference type="ARBA" id="ARBA00022490"/>
    </source>
</evidence>
<keyword evidence="3 9" id="KW-0963">Cytoplasm</keyword>
<dbReference type="InterPro" id="IPR008332">
    <property type="entry name" value="MethylG_MeTrfase_N"/>
</dbReference>
<dbReference type="Gene3D" id="3.30.160.70">
    <property type="entry name" value="Methylated DNA-protein cysteine methyltransferase domain"/>
    <property type="match status" value="1"/>
</dbReference>
<comment type="subcellular location">
    <subcellularLocation>
        <location evidence="9">Cytoplasm</location>
    </subcellularLocation>
</comment>
<evidence type="ECO:0000256" key="6">
    <source>
        <dbReference type="ARBA" id="ARBA00022763"/>
    </source>
</evidence>
<dbReference type="Pfam" id="PF01035">
    <property type="entry name" value="DNA_binding_1"/>
    <property type="match status" value="1"/>
</dbReference>
<reference evidence="13" key="1">
    <citation type="submission" date="2018-03" db="EMBL/GenBank/DDBJ databases">
        <title>Genome sequencing of Melaminivora sp. strain SC2-7.</title>
        <authorList>
            <person name="Kim S.-J."/>
            <person name="Heo J."/>
            <person name="Ahn J.-H."/>
            <person name="Kwon S.-W."/>
        </authorList>
    </citation>
    <scope>NUCLEOTIDE SEQUENCE [LARGE SCALE GENOMIC DNA]</scope>
    <source>
        <strain evidence="13">SC2-7</strain>
    </source>
</reference>
<dbReference type="InterPro" id="IPR036631">
    <property type="entry name" value="MGMT_N_sf"/>
</dbReference>
<dbReference type="InterPro" id="IPR023546">
    <property type="entry name" value="MGMT"/>
</dbReference>
<protein>
    <recommendedName>
        <fullName evidence="9">Methylated-DNA--protein-cysteine methyltransferase</fullName>
        <ecNumber evidence="9">2.1.1.63</ecNumber>
    </recommendedName>
    <alternativeName>
        <fullName evidence="9">6-O-methylguanine-DNA methyltransferase</fullName>
        <shortName evidence="9">MGMT</shortName>
    </alternativeName>
    <alternativeName>
        <fullName evidence="9">O-6-methylguanine-DNA-alkyltransferase</fullName>
    </alternativeName>
</protein>
<dbReference type="InterPro" id="IPR036388">
    <property type="entry name" value="WH-like_DNA-bd_sf"/>
</dbReference>
<dbReference type="SUPFAM" id="SSF53155">
    <property type="entry name" value="Methylated DNA-protein cysteine methyltransferase domain"/>
    <property type="match status" value="1"/>
</dbReference>
<dbReference type="PROSITE" id="PS00374">
    <property type="entry name" value="MGMT"/>
    <property type="match status" value="1"/>
</dbReference>
<dbReference type="SUPFAM" id="SSF46767">
    <property type="entry name" value="Methylated DNA-protein cysteine methyltransferase, C-terminal domain"/>
    <property type="match status" value="1"/>
</dbReference>
<dbReference type="OrthoDB" id="9802228at2"/>
<dbReference type="InterPro" id="IPR014048">
    <property type="entry name" value="MethylDNA_cys_MeTrfase_DNA-bd"/>
</dbReference>
<comment type="miscellaneous">
    <text evidence="9">This enzyme catalyzes only one turnover and therefore is not strictly catalytic. According to one definition, an enzyme is a biocatalyst that acts repeatedly and over many reaction cycles.</text>
</comment>
<feature type="domain" description="Methylguanine DNA methyltransferase ribonuclease-like" evidence="11">
    <location>
        <begin position="8"/>
        <end position="83"/>
    </location>
</feature>
<dbReference type="RefSeq" id="WP_106846291.1">
    <property type="nucleotide sequence ID" value="NZ_CP027792.1"/>
</dbReference>
<evidence type="ECO:0000313" key="13">
    <source>
        <dbReference type="Proteomes" id="UP000241829"/>
    </source>
</evidence>
<sequence length="180" mass="18700">MPLLSCSIPTPLGDMLAVASPQGLCLLEFIGQQGVERELAQVQAARGGAPAQPGASAVLAQVAVELGEYFAGQRQCFGVPLDLVGTPFQLRAWQALLAIPFGQTRSYASQARAIGQPTATRAVAAANGSNKVSIVVPCHRVIGSDGRLTGFGGGLPRKRALLALEDAGGQRDWLQESRGP</sequence>
<comment type="function">
    <text evidence="9">Involved in the cellular defense against the biological effects of O6-methylguanine (O6-MeG) and O4-methylthymine (O4-MeT) in DNA. Repairs the methylated nucleobase in DNA by stoichiometrically transferring the methyl group to a cysteine residue in the enzyme. This is a suicide reaction: the enzyme is irreversibly inactivated.</text>
</comment>
<dbReference type="InterPro" id="IPR036217">
    <property type="entry name" value="MethylDNA_cys_MeTrfase_DNAb"/>
</dbReference>
<dbReference type="PANTHER" id="PTHR10815:SF5">
    <property type="entry name" value="METHYLATED-DNA--PROTEIN-CYSTEINE METHYLTRANSFERASE"/>
    <property type="match status" value="1"/>
</dbReference>
<dbReference type="CDD" id="cd06445">
    <property type="entry name" value="ATase"/>
    <property type="match status" value="1"/>
</dbReference>
<dbReference type="NCBIfam" id="TIGR00589">
    <property type="entry name" value="ogt"/>
    <property type="match status" value="1"/>
</dbReference>
<keyword evidence="13" id="KW-1185">Reference proteome</keyword>
<dbReference type="GO" id="GO:0003908">
    <property type="term" value="F:methylated-DNA-[protein]-cysteine S-methyltransferase activity"/>
    <property type="evidence" value="ECO:0007669"/>
    <property type="project" value="UniProtKB-UniRule"/>
</dbReference>
<comment type="catalytic activity">
    <reaction evidence="1 9">
        <text>a 4-O-methyl-thymidine in DNA + L-cysteinyl-[protein] = a thymidine in DNA + S-methyl-L-cysteinyl-[protein]</text>
        <dbReference type="Rhea" id="RHEA:53428"/>
        <dbReference type="Rhea" id="RHEA-COMP:10131"/>
        <dbReference type="Rhea" id="RHEA-COMP:10132"/>
        <dbReference type="Rhea" id="RHEA-COMP:13555"/>
        <dbReference type="Rhea" id="RHEA-COMP:13556"/>
        <dbReference type="ChEBI" id="CHEBI:29950"/>
        <dbReference type="ChEBI" id="CHEBI:82612"/>
        <dbReference type="ChEBI" id="CHEBI:137386"/>
        <dbReference type="ChEBI" id="CHEBI:137387"/>
        <dbReference type="EC" id="2.1.1.63"/>
    </reaction>
</comment>
<accession>A0A2P1NKZ1</accession>